<proteinExistence type="predicted"/>
<dbReference type="EMBL" id="JBBPBM010000097">
    <property type="protein sequence ID" value="KAK8508824.1"/>
    <property type="molecule type" value="Genomic_DNA"/>
</dbReference>
<name>A0ABR2BPM3_9ROSI</name>
<evidence type="ECO:0000313" key="1">
    <source>
        <dbReference type="EMBL" id="KAK8508824.1"/>
    </source>
</evidence>
<evidence type="ECO:0000313" key="2">
    <source>
        <dbReference type="Proteomes" id="UP001472677"/>
    </source>
</evidence>
<dbReference type="Proteomes" id="UP001472677">
    <property type="component" value="Unassembled WGS sequence"/>
</dbReference>
<gene>
    <name evidence="1" type="ORF">V6N12_034926</name>
</gene>
<organism evidence="1 2">
    <name type="scientific">Hibiscus sabdariffa</name>
    <name type="common">roselle</name>
    <dbReference type="NCBI Taxonomy" id="183260"/>
    <lineage>
        <taxon>Eukaryota</taxon>
        <taxon>Viridiplantae</taxon>
        <taxon>Streptophyta</taxon>
        <taxon>Embryophyta</taxon>
        <taxon>Tracheophyta</taxon>
        <taxon>Spermatophyta</taxon>
        <taxon>Magnoliopsida</taxon>
        <taxon>eudicotyledons</taxon>
        <taxon>Gunneridae</taxon>
        <taxon>Pentapetalae</taxon>
        <taxon>rosids</taxon>
        <taxon>malvids</taxon>
        <taxon>Malvales</taxon>
        <taxon>Malvaceae</taxon>
        <taxon>Malvoideae</taxon>
        <taxon>Hibiscus</taxon>
    </lineage>
</organism>
<sequence length="113" mass="12445">MVVAADEAADVVCNEWSHSIAGNEESPPNLELKACSRWAFGILKQQLVREKPTLLLRVLGSTSLDADHLAKASRGDVIDETIYDSAPPFIMDLISAFSLCSIRKKIQSSKWND</sequence>
<protein>
    <submittedName>
        <fullName evidence="1">Uncharacterized protein</fullName>
    </submittedName>
</protein>
<reference evidence="1 2" key="1">
    <citation type="journal article" date="2024" name="G3 (Bethesda)">
        <title>Genome assembly of Hibiscus sabdariffa L. provides insights into metabolisms of medicinal natural products.</title>
        <authorList>
            <person name="Kim T."/>
        </authorList>
    </citation>
    <scope>NUCLEOTIDE SEQUENCE [LARGE SCALE GENOMIC DNA]</scope>
    <source>
        <strain evidence="1">TK-2024</strain>
        <tissue evidence="1">Old leaves</tissue>
    </source>
</reference>
<accession>A0ABR2BPM3</accession>
<comment type="caution">
    <text evidence="1">The sequence shown here is derived from an EMBL/GenBank/DDBJ whole genome shotgun (WGS) entry which is preliminary data.</text>
</comment>
<keyword evidence="2" id="KW-1185">Reference proteome</keyword>